<dbReference type="EMBL" id="JAAXYH010000026">
    <property type="protein sequence ID" value="NMH67194.1"/>
    <property type="molecule type" value="Genomic_DNA"/>
</dbReference>
<organism evidence="1 2">
    <name type="scientific">Shewanella salipaludis</name>
    <dbReference type="NCBI Taxonomy" id="2723052"/>
    <lineage>
        <taxon>Bacteria</taxon>
        <taxon>Pseudomonadati</taxon>
        <taxon>Pseudomonadota</taxon>
        <taxon>Gammaproteobacteria</taxon>
        <taxon>Alteromonadales</taxon>
        <taxon>Shewanellaceae</taxon>
        <taxon>Shewanella</taxon>
    </lineage>
</organism>
<gene>
    <name evidence="1" type="ORF">HC757_18775</name>
</gene>
<dbReference type="RefSeq" id="WP_169565967.1">
    <property type="nucleotide sequence ID" value="NZ_JAAXYH010000026.1"/>
</dbReference>
<evidence type="ECO:0000313" key="2">
    <source>
        <dbReference type="Proteomes" id="UP000737113"/>
    </source>
</evidence>
<comment type="caution">
    <text evidence="1">The sequence shown here is derived from an EMBL/GenBank/DDBJ whole genome shotgun (WGS) entry which is preliminary data.</text>
</comment>
<accession>A0A972JMF0</accession>
<name>A0A972JMF0_9GAMM</name>
<dbReference type="AlphaFoldDB" id="A0A972JMF0"/>
<dbReference type="Proteomes" id="UP000737113">
    <property type="component" value="Unassembled WGS sequence"/>
</dbReference>
<protein>
    <submittedName>
        <fullName evidence="1">Uncharacterized protein</fullName>
    </submittedName>
</protein>
<proteinExistence type="predicted"/>
<sequence length="131" mass="15298">MKLIEIVKGFPRQENVASFKQCIKGLTDEELLRLTIPLLDEIEGRARICLIKVLSTALKYESSFMVILDIGCRKKLVSEIGEWLKFLVPRIKLKEFVKLVNGYKEHDVEIVSIILYKLQFILDEEQLKKFE</sequence>
<keyword evidence="2" id="KW-1185">Reference proteome</keyword>
<reference evidence="1" key="1">
    <citation type="submission" date="2020-04" db="EMBL/GenBank/DDBJ databases">
        <title>Description of Shewanella salipaludis sp. nov., isolated from a salt marsh.</title>
        <authorList>
            <person name="Park S."/>
            <person name="Yoon J.-H."/>
        </authorList>
    </citation>
    <scope>NUCLEOTIDE SEQUENCE</scope>
    <source>
        <strain evidence="1">SHSM-M6</strain>
    </source>
</reference>
<evidence type="ECO:0000313" key="1">
    <source>
        <dbReference type="EMBL" id="NMH67194.1"/>
    </source>
</evidence>